<sequence length="69" mass="7578">MMDINEVKCFLPESPVNIGDYGNEGITAAGLKIAVSNNRVNVSKESMMFITYDSVCQECNNTIKGCQLK</sequence>
<feature type="non-terminal residue" evidence="1">
    <location>
        <position position="69"/>
    </location>
</feature>
<accession>A0A6S7LU00</accession>
<reference evidence="1" key="1">
    <citation type="submission" date="2020-04" db="EMBL/GenBank/DDBJ databases">
        <authorList>
            <person name="Alioto T."/>
            <person name="Alioto T."/>
            <person name="Gomez Garrido J."/>
        </authorList>
    </citation>
    <scope>NUCLEOTIDE SEQUENCE</scope>
    <source>
        <strain evidence="1">A484AB</strain>
    </source>
</reference>
<comment type="caution">
    <text evidence="1">The sequence shown here is derived from an EMBL/GenBank/DDBJ whole genome shotgun (WGS) entry which is preliminary data.</text>
</comment>
<dbReference type="EMBL" id="CACRXK020032272">
    <property type="protein sequence ID" value="CAB4043399.1"/>
    <property type="molecule type" value="Genomic_DNA"/>
</dbReference>
<protein>
    <submittedName>
        <fullName evidence="1">Uncharacterized protein</fullName>
    </submittedName>
</protein>
<gene>
    <name evidence="1" type="ORF">PACLA_8A083075</name>
</gene>
<organism evidence="1 2">
    <name type="scientific">Paramuricea clavata</name>
    <name type="common">Red gorgonian</name>
    <name type="synonym">Violescent sea-whip</name>
    <dbReference type="NCBI Taxonomy" id="317549"/>
    <lineage>
        <taxon>Eukaryota</taxon>
        <taxon>Metazoa</taxon>
        <taxon>Cnidaria</taxon>
        <taxon>Anthozoa</taxon>
        <taxon>Octocorallia</taxon>
        <taxon>Malacalcyonacea</taxon>
        <taxon>Plexauridae</taxon>
        <taxon>Paramuricea</taxon>
    </lineage>
</organism>
<proteinExistence type="predicted"/>
<evidence type="ECO:0000313" key="1">
    <source>
        <dbReference type="EMBL" id="CAB4043399.1"/>
    </source>
</evidence>
<dbReference type="Proteomes" id="UP001152795">
    <property type="component" value="Unassembled WGS sequence"/>
</dbReference>
<dbReference type="OrthoDB" id="5989069at2759"/>
<name>A0A6S7LU00_PARCT</name>
<keyword evidence="2" id="KW-1185">Reference proteome</keyword>
<dbReference type="AlphaFoldDB" id="A0A6S7LU00"/>
<evidence type="ECO:0000313" key="2">
    <source>
        <dbReference type="Proteomes" id="UP001152795"/>
    </source>
</evidence>